<keyword evidence="3" id="KW-1185">Reference proteome</keyword>
<sequence>MDHWCRPPEAFNNLSVDGLADAGHPARMDGSRSQCTRREPPDAGSRARIVPCEAWEFDLNRYGNNIISEWRLVCDKRWLIELAVMTYMTASAVALPLAGLLADRVGRIPSWRYPSPRFLITGRTTSPRQFVLHFCGSPHYRVGGRATPSGWSSTPSLRSDNSSTQGALLLLRRHGGSLCFGPPVRVWSRRCFHLGWQATQSFAHGPHPNNGRCISHCAVRVSYMARGNT</sequence>
<reference evidence="2 3" key="1">
    <citation type="journal article" date="2020" name="Cell">
        <title>Large-Scale Comparative Analyses of Tick Genomes Elucidate Their Genetic Diversity and Vector Capacities.</title>
        <authorList>
            <consortium name="Tick Genome and Microbiome Consortium (TIGMIC)"/>
            <person name="Jia N."/>
            <person name="Wang J."/>
            <person name="Shi W."/>
            <person name="Du L."/>
            <person name="Sun Y."/>
            <person name="Zhan W."/>
            <person name="Jiang J.F."/>
            <person name="Wang Q."/>
            <person name="Zhang B."/>
            <person name="Ji P."/>
            <person name="Bell-Sakyi L."/>
            <person name="Cui X.M."/>
            <person name="Yuan T.T."/>
            <person name="Jiang B.G."/>
            <person name="Yang W.F."/>
            <person name="Lam T.T."/>
            <person name="Chang Q.C."/>
            <person name="Ding S.J."/>
            <person name="Wang X.J."/>
            <person name="Zhu J.G."/>
            <person name="Ruan X.D."/>
            <person name="Zhao L."/>
            <person name="Wei J.T."/>
            <person name="Ye R.Z."/>
            <person name="Que T.C."/>
            <person name="Du C.H."/>
            <person name="Zhou Y.H."/>
            <person name="Cheng J.X."/>
            <person name="Dai P.F."/>
            <person name="Guo W.B."/>
            <person name="Han X.H."/>
            <person name="Huang E.J."/>
            <person name="Li L.F."/>
            <person name="Wei W."/>
            <person name="Gao Y.C."/>
            <person name="Liu J.Z."/>
            <person name="Shao H.Z."/>
            <person name="Wang X."/>
            <person name="Wang C.C."/>
            <person name="Yang T.C."/>
            <person name="Huo Q.B."/>
            <person name="Li W."/>
            <person name="Chen H.Y."/>
            <person name="Chen S.E."/>
            <person name="Zhou L.G."/>
            <person name="Ni X.B."/>
            <person name="Tian J.H."/>
            <person name="Sheng Y."/>
            <person name="Liu T."/>
            <person name="Pan Y.S."/>
            <person name="Xia L.Y."/>
            <person name="Li J."/>
            <person name="Zhao F."/>
            <person name="Cao W.C."/>
        </authorList>
    </citation>
    <scope>NUCLEOTIDE SEQUENCE [LARGE SCALE GENOMIC DNA]</scope>
    <source>
        <strain evidence="2">HaeL-2018</strain>
    </source>
</reference>
<evidence type="ECO:0000256" key="1">
    <source>
        <dbReference type="SAM" id="MobiDB-lite"/>
    </source>
</evidence>
<accession>A0A9J6G5U8</accession>
<organism evidence="2 3">
    <name type="scientific">Haemaphysalis longicornis</name>
    <name type="common">Bush tick</name>
    <dbReference type="NCBI Taxonomy" id="44386"/>
    <lineage>
        <taxon>Eukaryota</taxon>
        <taxon>Metazoa</taxon>
        <taxon>Ecdysozoa</taxon>
        <taxon>Arthropoda</taxon>
        <taxon>Chelicerata</taxon>
        <taxon>Arachnida</taxon>
        <taxon>Acari</taxon>
        <taxon>Parasitiformes</taxon>
        <taxon>Ixodida</taxon>
        <taxon>Ixodoidea</taxon>
        <taxon>Ixodidae</taxon>
        <taxon>Haemaphysalinae</taxon>
        <taxon>Haemaphysalis</taxon>
    </lineage>
</organism>
<gene>
    <name evidence="2" type="ORF">HPB48_007344</name>
</gene>
<evidence type="ECO:0000313" key="2">
    <source>
        <dbReference type="EMBL" id="KAH9370319.1"/>
    </source>
</evidence>
<dbReference type="Proteomes" id="UP000821853">
    <property type="component" value="Chromosome 3"/>
</dbReference>
<dbReference type="OrthoDB" id="3936150at2759"/>
<dbReference type="EMBL" id="JABSTR010000005">
    <property type="protein sequence ID" value="KAH9370319.1"/>
    <property type="molecule type" value="Genomic_DNA"/>
</dbReference>
<name>A0A9J6G5U8_HAELO</name>
<feature type="compositionally biased region" description="Basic and acidic residues" evidence="1">
    <location>
        <begin position="24"/>
        <end position="41"/>
    </location>
</feature>
<dbReference type="VEuPathDB" id="VectorBase:HLOH_052216"/>
<feature type="region of interest" description="Disordered" evidence="1">
    <location>
        <begin position="24"/>
        <end position="44"/>
    </location>
</feature>
<proteinExistence type="predicted"/>
<comment type="caution">
    <text evidence="2">The sequence shown here is derived from an EMBL/GenBank/DDBJ whole genome shotgun (WGS) entry which is preliminary data.</text>
</comment>
<evidence type="ECO:0000313" key="3">
    <source>
        <dbReference type="Proteomes" id="UP000821853"/>
    </source>
</evidence>
<dbReference type="AlphaFoldDB" id="A0A9J6G5U8"/>
<protein>
    <submittedName>
        <fullName evidence="2">Uncharacterized protein</fullName>
    </submittedName>
</protein>